<dbReference type="PANTHER" id="PTHR30518">
    <property type="entry name" value="ENDOLYTIC MUREIN TRANSGLYCOSYLASE"/>
    <property type="match status" value="1"/>
</dbReference>
<evidence type="ECO:0000313" key="8">
    <source>
        <dbReference type="EMBL" id="OHB03035.1"/>
    </source>
</evidence>
<keyword evidence="3 7" id="KW-1133">Transmembrane helix</keyword>
<keyword evidence="4 7" id="KW-0472">Membrane</keyword>
<reference evidence="8 9" key="1">
    <citation type="journal article" date="2016" name="Nat. Commun.">
        <title>Thousands of microbial genomes shed light on interconnected biogeochemical processes in an aquifer system.</title>
        <authorList>
            <person name="Anantharaman K."/>
            <person name="Brown C.T."/>
            <person name="Hug L.A."/>
            <person name="Sharon I."/>
            <person name="Castelle C.J."/>
            <person name="Probst A.J."/>
            <person name="Thomas B.C."/>
            <person name="Singh A."/>
            <person name="Wilkins M.J."/>
            <person name="Karaoz U."/>
            <person name="Brodie E.L."/>
            <person name="Williams K.H."/>
            <person name="Hubbard S.S."/>
            <person name="Banfield J.F."/>
        </authorList>
    </citation>
    <scope>NUCLEOTIDE SEQUENCE [LARGE SCALE GENOMIC DNA]</scope>
</reference>
<organism evidence="8 9">
    <name type="scientific">Candidatus Zambryskibacteria bacterium RIFCSPLOWO2_01_FULL_45_21</name>
    <dbReference type="NCBI Taxonomy" id="1802761"/>
    <lineage>
        <taxon>Bacteria</taxon>
        <taxon>Candidatus Zambryskiibacteriota</taxon>
    </lineage>
</organism>
<dbReference type="AlphaFoldDB" id="A0A1G2U0I4"/>
<keyword evidence="2 7" id="KW-0812">Transmembrane</keyword>
<keyword evidence="1" id="KW-1003">Cell membrane</keyword>
<dbReference type="NCBIfam" id="TIGR00247">
    <property type="entry name" value="endolytic transglycosylase MltG"/>
    <property type="match status" value="1"/>
</dbReference>
<dbReference type="PANTHER" id="PTHR30518:SF2">
    <property type="entry name" value="ENDOLYTIC MUREIN TRANSGLYCOSYLASE"/>
    <property type="match status" value="1"/>
</dbReference>
<dbReference type="GO" id="GO:0016829">
    <property type="term" value="F:lyase activity"/>
    <property type="evidence" value="ECO:0007669"/>
    <property type="project" value="UniProtKB-KW"/>
</dbReference>
<dbReference type="CDD" id="cd08010">
    <property type="entry name" value="MltG_like"/>
    <property type="match status" value="1"/>
</dbReference>
<feature type="transmembrane region" description="Helical" evidence="7">
    <location>
        <begin position="20"/>
        <end position="38"/>
    </location>
</feature>
<evidence type="ECO:0000256" key="4">
    <source>
        <dbReference type="ARBA" id="ARBA00023136"/>
    </source>
</evidence>
<feature type="non-terminal residue" evidence="8">
    <location>
        <position position="319"/>
    </location>
</feature>
<protein>
    <recommendedName>
        <fullName evidence="10">Endolytic murein transglycosylase</fullName>
    </recommendedName>
</protein>
<evidence type="ECO:0000313" key="9">
    <source>
        <dbReference type="Proteomes" id="UP000176800"/>
    </source>
</evidence>
<accession>A0A1G2U0I4</accession>
<comment type="caution">
    <text evidence="8">The sequence shown here is derived from an EMBL/GenBank/DDBJ whole genome shotgun (WGS) entry which is preliminary data.</text>
</comment>
<evidence type="ECO:0000256" key="7">
    <source>
        <dbReference type="SAM" id="Phobius"/>
    </source>
</evidence>
<dbReference type="Proteomes" id="UP000176800">
    <property type="component" value="Unassembled WGS sequence"/>
</dbReference>
<gene>
    <name evidence="8" type="ORF">A3B14_00005</name>
</gene>
<evidence type="ECO:0000256" key="3">
    <source>
        <dbReference type="ARBA" id="ARBA00022989"/>
    </source>
</evidence>
<evidence type="ECO:0000256" key="1">
    <source>
        <dbReference type="ARBA" id="ARBA00022475"/>
    </source>
</evidence>
<name>A0A1G2U0I4_9BACT</name>
<dbReference type="GO" id="GO:0071555">
    <property type="term" value="P:cell wall organization"/>
    <property type="evidence" value="ECO:0007669"/>
    <property type="project" value="UniProtKB-KW"/>
</dbReference>
<keyword evidence="5" id="KW-0456">Lyase</keyword>
<sequence>MNINTGFSYWRKITKKEKQIAGSFAILVLLGIFNALFWSPPRLFPAHTILQIKDGDSLSAVASQLEGEKLVRSVFWFKVSVVLSGGSGSIRAGDYFFNQPADVFSLSRRLTQGNFNLTAKKVTIPEGFNIFQIAELLETQFDLFDPEEFLSIAKEGMLFPDTYFFPQNIDAMTVAKRMEDNFLSKFEELKPLIDKSGKSPEEILIMASIVEEEANTPESRRIVSGILWKRIEIDMALQVDASFAYVNGKGTYSLTRNDLATDSPYNTYTNTGLPPGPISSPGLDSLKAAIEPQESDYLYFLHDLDGNIYYAKDFDGHQL</sequence>
<evidence type="ECO:0008006" key="10">
    <source>
        <dbReference type="Google" id="ProtNLM"/>
    </source>
</evidence>
<dbReference type="EMBL" id="MHWE01000023">
    <property type="protein sequence ID" value="OHB03035.1"/>
    <property type="molecule type" value="Genomic_DNA"/>
</dbReference>
<proteinExistence type="inferred from homology"/>
<dbReference type="Gene3D" id="3.30.1490.480">
    <property type="entry name" value="Endolytic murein transglycosylase"/>
    <property type="match status" value="1"/>
</dbReference>
<evidence type="ECO:0000256" key="6">
    <source>
        <dbReference type="ARBA" id="ARBA00023316"/>
    </source>
</evidence>
<keyword evidence="6" id="KW-0961">Cell wall biogenesis/degradation</keyword>
<dbReference type="Pfam" id="PF02618">
    <property type="entry name" value="YceG"/>
    <property type="match status" value="1"/>
</dbReference>
<evidence type="ECO:0000256" key="5">
    <source>
        <dbReference type="ARBA" id="ARBA00023239"/>
    </source>
</evidence>
<dbReference type="InterPro" id="IPR003770">
    <property type="entry name" value="MLTG-like"/>
</dbReference>
<evidence type="ECO:0000256" key="2">
    <source>
        <dbReference type="ARBA" id="ARBA00022692"/>
    </source>
</evidence>
<dbReference type="HAMAP" id="MF_02065">
    <property type="entry name" value="MltG"/>
    <property type="match status" value="1"/>
</dbReference>